<accession>A0A512H826</accession>
<comment type="caution">
    <text evidence="1">The sequence shown here is derived from an EMBL/GenBank/DDBJ whole genome shotgun (WGS) entry which is preliminary data.</text>
</comment>
<organism evidence="1 2">
    <name type="scientific">Pararhodospirillum oryzae</name>
    <dbReference type="NCBI Taxonomy" id="478448"/>
    <lineage>
        <taxon>Bacteria</taxon>
        <taxon>Pseudomonadati</taxon>
        <taxon>Pseudomonadota</taxon>
        <taxon>Alphaproteobacteria</taxon>
        <taxon>Rhodospirillales</taxon>
        <taxon>Rhodospirillaceae</taxon>
        <taxon>Pararhodospirillum</taxon>
    </lineage>
</organism>
<protein>
    <submittedName>
        <fullName evidence="1">Uncharacterized protein</fullName>
    </submittedName>
</protein>
<dbReference type="Proteomes" id="UP000321567">
    <property type="component" value="Unassembled WGS sequence"/>
</dbReference>
<evidence type="ECO:0000313" key="1">
    <source>
        <dbReference type="EMBL" id="GEO81578.1"/>
    </source>
</evidence>
<dbReference type="AlphaFoldDB" id="A0A512H826"/>
<reference evidence="1 2" key="1">
    <citation type="submission" date="2019-07" db="EMBL/GenBank/DDBJ databases">
        <title>Whole genome shotgun sequence of Rhodospirillum oryzae NBRC 107573.</title>
        <authorList>
            <person name="Hosoyama A."/>
            <person name="Uohara A."/>
            <person name="Ohji S."/>
            <person name="Ichikawa N."/>
        </authorList>
    </citation>
    <scope>NUCLEOTIDE SEQUENCE [LARGE SCALE GENOMIC DNA]</scope>
    <source>
        <strain evidence="1 2">NBRC 107573</strain>
    </source>
</reference>
<dbReference type="RefSeq" id="WP_147163612.1">
    <property type="nucleotide sequence ID" value="NZ_BJZO01000041.1"/>
</dbReference>
<name>A0A512H826_9PROT</name>
<dbReference type="EMBL" id="BJZO01000041">
    <property type="protein sequence ID" value="GEO81578.1"/>
    <property type="molecule type" value="Genomic_DNA"/>
</dbReference>
<evidence type="ECO:0000313" key="2">
    <source>
        <dbReference type="Proteomes" id="UP000321567"/>
    </source>
</evidence>
<keyword evidence="2" id="KW-1185">Reference proteome</keyword>
<dbReference type="OrthoDB" id="7357563at2"/>
<gene>
    <name evidence="1" type="ORF">ROR02_17090</name>
</gene>
<sequence>MDGNGPGSHVQWLLSRMIGAYASADQSAQCGDFAHYINASRCLAEQLRQAALSGHAPCPVGVLDFLEMVERTTAGGQTPEDRELLGLMDWAHRLYEECGSGLDQGD</sequence>
<proteinExistence type="predicted"/>